<keyword evidence="3" id="KW-1185">Reference proteome</keyword>
<accession>D5BPV5</accession>
<organism evidence="2 3">
    <name type="scientific">Puniceispirillum marinum (strain IMCC1322)</name>
    <dbReference type="NCBI Taxonomy" id="488538"/>
    <lineage>
        <taxon>Bacteria</taxon>
        <taxon>Pseudomonadati</taxon>
        <taxon>Pseudomonadota</taxon>
        <taxon>Alphaproteobacteria</taxon>
        <taxon>Candidatus Puniceispirillales</taxon>
        <taxon>Candidatus Puniceispirillaceae</taxon>
        <taxon>Candidatus Puniceispirillum</taxon>
    </lineage>
</organism>
<reference evidence="2 3" key="1">
    <citation type="journal article" date="2010" name="J. Bacteriol.">
        <title>Complete genome sequence of "Candidatus Puniceispirillum marinum" IMCC1322, a representative of the SAR116 clade in the Alphaproteobacteria.</title>
        <authorList>
            <person name="Oh H.M."/>
            <person name="Kwon K.K."/>
            <person name="Kang I."/>
            <person name="Kang S.G."/>
            <person name="Lee J.H."/>
            <person name="Kim S.J."/>
            <person name="Cho J.C."/>
        </authorList>
    </citation>
    <scope>NUCLEOTIDE SEQUENCE [LARGE SCALE GENOMIC DNA]</scope>
    <source>
        <strain evidence="2 3">IMCC1322</strain>
    </source>
</reference>
<evidence type="ECO:0000313" key="2">
    <source>
        <dbReference type="EMBL" id="ADE40607.1"/>
    </source>
</evidence>
<name>D5BPV5_PUNMI</name>
<dbReference type="OrthoDB" id="5791869at2"/>
<sequence length="308" mass="33073">MSLILHHYPQSPVAHKTRMALGIAGATWQSVEIPRIPPKPLLMPLTAGYRRTPVLQIGADIYCDSQNIVRALEEYGCPNSLFPDGVTGRSMMMASWAENTLFDLAVRVVITNALDSAPADFIADRGALYFEKDWSPETLRADMPGVLLRLQAGLAWAEFQLVASDGVFLNGDTPSYADASIGYIAWFLRGRWQGGPGFLGPFEQVCKLESALADIGEGNSSDLSGEDALAIAKAANPVSPTGVSVPFTAGIKEGHMVAIQPHGTNADPQVTGSLRYLDATRVSIDHDTPETGPVAVHFPIAGYDIRPL</sequence>
<evidence type="ECO:0000313" key="3">
    <source>
        <dbReference type="Proteomes" id="UP000007460"/>
    </source>
</evidence>
<dbReference type="Gene3D" id="3.40.30.110">
    <property type="match status" value="2"/>
</dbReference>
<feature type="domain" description="GST N-terminal" evidence="1">
    <location>
        <begin position="1"/>
        <end position="80"/>
    </location>
</feature>
<dbReference type="CDD" id="cd00570">
    <property type="entry name" value="GST_N_family"/>
    <property type="match status" value="1"/>
</dbReference>
<dbReference type="Proteomes" id="UP000007460">
    <property type="component" value="Chromosome"/>
</dbReference>
<dbReference type="STRING" id="488538.SAR116_2364"/>
<dbReference type="Pfam" id="PF13417">
    <property type="entry name" value="GST_N_3"/>
    <property type="match status" value="1"/>
</dbReference>
<dbReference type="KEGG" id="apb:SAR116_2364"/>
<dbReference type="AlphaFoldDB" id="D5BPV5"/>
<dbReference type="eggNOG" id="COG0625">
    <property type="taxonomic scope" value="Bacteria"/>
</dbReference>
<dbReference type="HOGENOM" id="CLU_039745_2_0_5"/>
<protein>
    <recommendedName>
        <fullName evidence="1">GST N-terminal domain-containing protein</fullName>
    </recommendedName>
</protein>
<dbReference type="SUPFAM" id="SSF52833">
    <property type="entry name" value="Thioredoxin-like"/>
    <property type="match status" value="1"/>
</dbReference>
<dbReference type="RefSeq" id="WP_013047234.1">
    <property type="nucleotide sequence ID" value="NC_014010.1"/>
</dbReference>
<dbReference type="InterPro" id="IPR036249">
    <property type="entry name" value="Thioredoxin-like_sf"/>
</dbReference>
<dbReference type="InterPro" id="IPR004045">
    <property type="entry name" value="Glutathione_S-Trfase_N"/>
</dbReference>
<gene>
    <name evidence="2" type="ordered locus">SAR116_2364</name>
</gene>
<evidence type="ECO:0000259" key="1">
    <source>
        <dbReference type="PROSITE" id="PS50404"/>
    </source>
</evidence>
<proteinExistence type="predicted"/>
<dbReference type="PROSITE" id="PS50404">
    <property type="entry name" value="GST_NTER"/>
    <property type="match status" value="1"/>
</dbReference>
<dbReference type="EMBL" id="CP001751">
    <property type="protein sequence ID" value="ADE40607.1"/>
    <property type="molecule type" value="Genomic_DNA"/>
</dbReference>